<gene>
    <name evidence="3" type="primary">LOC130496632</name>
</gene>
<dbReference type="Proteomes" id="UP000504610">
    <property type="component" value="Chromosome 6"/>
</dbReference>
<dbReference type="InterPro" id="IPR009003">
    <property type="entry name" value="Peptidase_S1_PA"/>
</dbReference>
<dbReference type="Pfam" id="PF00089">
    <property type="entry name" value="Trypsin"/>
    <property type="match status" value="1"/>
</dbReference>
<dbReference type="RefSeq" id="XP_056844838.1">
    <property type="nucleotide sequence ID" value="XM_056988858.1"/>
</dbReference>
<evidence type="ECO:0000313" key="3">
    <source>
        <dbReference type="RefSeq" id="XP_056844838.1"/>
    </source>
</evidence>
<dbReference type="OrthoDB" id="4217619at2759"/>
<dbReference type="PANTHER" id="PTHR45980">
    <property type="match status" value="1"/>
</dbReference>
<reference evidence="3" key="2">
    <citation type="submission" date="2025-08" db="UniProtKB">
        <authorList>
            <consortium name="RefSeq"/>
        </authorList>
    </citation>
    <scope>IDENTIFICATION</scope>
    <source>
        <tissue evidence="3">Leaf</tissue>
    </source>
</reference>
<dbReference type="GeneID" id="130496632"/>
<proteinExistence type="predicted"/>
<keyword evidence="2" id="KW-1185">Reference proteome</keyword>
<dbReference type="InterPro" id="IPR001254">
    <property type="entry name" value="Trypsin_dom"/>
</dbReference>
<evidence type="ECO:0000313" key="2">
    <source>
        <dbReference type="Proteomes" id="UP000504610"/>
    </source>
</evidence>
<dbReference type="GO" id="GO:0006508">
    <property type="term" value="P:proteolysis"/>
    <property type="evidence" value="ECO:0007669"/>
    <property type="project" value="InterPro"/>
</dbReference>
<evidence type="ECO:0000259" key="1">
    <source>
        <dbReference type="Pfam" id="PF00089"/>
    </source>
</evidence>
<name>A0A9W3C084_RAPSA</name>
<dbReference type="SUPFAM" id="SSF50494">
    <property type="entry name" value="Trypsin-like serine proteases"/>
    <property type="match status" value="1"/>
</dbReference>
<sequence>MAIWWRGLRSAAGRLRALYRIPAGEMLKDDVPGLKKGIKMTSRRLLSTKPDWYHLSDTDGISRSFSSVVQIYSIFRRANVEYPWSGSTSTHGVGSGFIIQGRKIITNAHVVNQATSIQMNQDTQALALQSQNTSFPIDSATS</sequence>
<dbReference type="KEGG" id="rsz:130496632"/>
<feature type="domain" description="Peptidase S1" evidence="1">
    <location>
        <begin position="78"/>
        <end position="131"/>
    </location>
</feature>
<dbReference type="InterPro" id="IPR043504">
    <property type="entry name" value="Peptidase_S1_PA_chymotrypsin"/>
</dbReference>
<protein>
    <submittedName>
        <fullName evidence="3">Protease Do-like 3, mitochondrial</fullName>
    </submittedName>
</protein>
<dbReference type="Gene3D" id="2.40.10.10">
    <property type="entry name" value="Trypsin-like serine proteases"/>
    <property type="match status" value="1"/>
</dbReference>
<accession>A0A9W3C084</accession>
<dbReference type="GO" id="GO:0004252">
    <property type="term" value="F:serine-type endopeptidase activity"/>
    <property type="evidence" value="ECO:0007669"/>
    <property type="project" value="InterPro"/>
</dbReference>
<organism evidence="2 3">
    <name type="scientific">Raphanus sativus</name>
    <name type="common">Radish</name>
    <name type="synonym">Raphanus raphanistrum var. sativus</name>
    <dbReference type="NCBI Taxonomy" id="3726"/>
    <lineage>
        <taxon>Eukaryota</taxon>
        <taxon>Viridiplantae</taxon>
        <taxon>Streptophyta</taxon>
        <taxon>Embryophyta</taxon>
        <taxon>Tracheophyta</taxon>
        <taxon>Spermatophyta</taxon>
        <taxon>Magnoliopsida</taxon>
        <taxon>eudicotyledons</taxon>
        <taxon>Gunneridae</taxon>
        <taxon>Pentapetalae</taxon>
        <taxon>rosids</taxon>
        <taxon>malvids</taxon>
        <taxon>Brassicales</taxon>
        <taxon>Brassicaceae</taxon>
        <taxon>Brassiceae</taxon>
        <taxon>Raphanus</taxon>
    </lineage>
</organism>
<dbReference type="PANTHER" id="PTHR45980:SF9">
    <property type="entry name" value="PROTEASE DO-LIKE 10, MITOCHONDRIAL-RELATED"/>
    <property type="match status" value="1"/>
</dbReference>
<dbReference type="AlphaFoldDB" id="A0A9W3C084"/>
<reference evidence="2" key="1">
    <citation type="journal article" date="2019" name="Database">
        <title>The radish genome database (RadishGD): an integrated information resource for radish genomics.</title>
        <authorList>
            <person name="Yu H.J."/>
            <person name="Baek S."/>
            <person name="Lee Y.J."/>
            <person name="Cho A."/>
            <person name="Mun J.H."/>
        </authorList>
    </citation>
    <scope>NUCLEOTIDE SEQUENCE [LARGE SCALE GENOMIC DNA]</scope>
    <source>
        <strain evidence="2">cv. WK10039</strain>
    </source>
</reference>